<comment type="catalytic activity">
    <reaction evidence="9">
        <text>L-seryl-[protein] + ATP = O-phospho-L-seryl-[protein] + ADP + H(+)</text>
        <dbReference type="Rhea" id="RHEA:17989"/>
        <dbReference type="Rhea" id="RHEA-COMP:9863"/>
        <dbReference type="Rhea" id="RHEA-COMP:11604"/>
        <dbReference type="ChEBI" id="CHEBI:15378"/>
        <dbReference type="ChEBI" id="CHEBI:29999"/>
        <dbReference type="ChEBI" id="CHEBI:30616"/>
        <dbReference type="ChEBI" id="CHEBI:83421"/>
        <dbReference type="ChEBI" id="CHEBI:456216"/>
        <dbReference type="EC" id="2.7.11.1"/>
    </reaction>
</comment>
<dbReference type="OrthoDB" id="347657at2759"/>
<dbReference type="Gene3D" id="2.30.29.30">
    <property type="entry name" value="Pleckstrin-homology domain (PH domain)/Phosphotyrosine-binding domain (PTB)"/>
    <property type="match status" value="1"/>
</dbReference>
<sequence>MDTQGSVSRLTAEQQINGTSSRSPGDGSSTPRSPRVNKGGKTVKDKRSDSDFIFGKLIGEGSFSSVYLAKDIHTNQEYAVKVCEKELIIREKKVQQVTREKDVMNILNSNQNPKAPFFVKLSYAFQGDYKLYFVMTYCKNGELLNLIQRVGNFDRECARFYTAEIIRALEHLHSLNIIHRDLKPENILLDERMHIKITDFGSAKIISKEEIEGLDDGKARKNSFVGTAQYVSPELLESKKVGPASDLWALGCILYQMVSGLPPFRSRSEYFIFQKILKLEYEFPDGFCEEAKDLVQKLLVLESDDRLGARDRNGYPSIRTHPLFAGLDFDTLHELTPPEIVPFMPHGNNEINWEHKNQPGLETIELQLMLGLDISNDDNNKTVENKKTESEAVKKVGKKNMADISDEEYILRLAAQEKENKWHRFVEGNLILKQGLMDKRKSAVAQRQGQWDHSFVRTPSDLGVLPLLTCAIHATQSADLFCHDQNTCSLYDVKLPPDFDDSIYGPAFLAGPDTVTRPLFRTKCIPPFDTSSGLGCFYFSADVVDFDTARATCQGLRGDLAVPDDALAFFNWVQATRTGPNS</sequence>
<dbReference type="Gene3D" id="3.30.200.20">
    <property type="entry name" value="Phosphorylase Kinase, domain 1"/>
    <property type="match status" value="1"/>
</dbReference>
<keyword evidence="7 10" id="KW-0067">ATP-binding</keyword>
<dbReference type="InterPro" id="IPR050236">
    <property type="entry name" value="Ser_Thr_kinase_AGC"/>
</dbReference>
<feature type="binding site" evidence="10">
    <location>
        <position position="81"/>
    </location>
    <ligand>
        <name>ATP</name>
        <dbReference type="ChEBI" id="CHEBI:30616"/>
    </ligand>
</feature>
<keyword evidence="3" id="KW-0723">Serine/threonine-protein kinase</keyword>
<evidence type="ECO:0000256" key="6">
    <source>
        <dbReference type="ARBA" id="ARBA00022777"/>
    </source>
</evidence>
<evidence type="ECO:0000256" key="11">
    <source>
        <dbReference type="SAM" id="MobiDB-lite"/>
    </source>
</evidence>
<comment type="similarity">
    <text evidence="1">Belongs to the protein kinase superfamily. AGC Ser/Thr protein kinase family. PDPK1 subfamily.</text>
</comment>
<evidence type="ECO:0000256" key="10">
    <source>
        <dbReference type="PROSITE-ProRule" id="PRU10141"/>
    </source>
</evidence>
<dbReference type="STRING" id="6689.A0A3R7MJ93"/>
<dbReference type="InterPro" id="IPR017441">
    <property type="entry name" value="Protein_kinase_ATP_BS"/>
</dbReference>
<dbReference type="GO" id="GO:0035556">
    <property type="term" value="P:intracellular signal transduction"/>
    <property type="evidence" value="ECO:0007669"/>
    <property type="project" value="TreeGrafter"/>
</dbReference>
<dbReference type="CDD" id="cd05581">
    <property type="entry name" value="STKc_PDK1"/>
    <property type="match status" value="1"/>
</dbReference>
<reference evidence="13 14" key="1">
    <citation type="submission" date="2018-04" db="EMBL/GenBank/DDBJ databases">
        <authorList>
            <person name="Zhang X."/>
            <person name="Yuan J."/>
            <person name="Li F."/>
            <person name="Xiang J."/>
        </authorList>
    </citation>
    <scope>NUCLEOTIDE SEQUENCE [LARGE SCALE GENOMIC DNA]</scope>
    <source>
        <tissue evidence="13">Muscle</tissue>
    </source>
</reference>
<name>A0A3R7MJ93_PENVA</name>
<keyword evidence="14" id="KW-1185">Reference proteome</keyword>
<organism evidence="13 14">
    <name type="scientific">Penaeus vannamei</name>
    <name type="common">Whiteleg shrimp</name>
    <name type="synonym">Litopenaeus vannamei</name>
    <dbReference type="NCBI Taxonomy" id="6689"/>
    <lineage>
        <taxon>Eukaryota</taxon>
        <taxon>Metazoa</taxon>
        <taxon>Ecdysozoa</taxon>
        <taxon>Arthropoda</taxon>
        <taxon>Crustacea</taxon>
        <taxon>Multicrustacea</taxon>
        <taxon>Malacostraca</taxon>
        <taxon>Eumalacostraca</taxon>
        <taxon>Eucarida</taxon>
        <taxon>Decapoda</taxon>
        <taxon>Dendrobranchiata</taxon>
        <taxon>Penaeoidea</taxon>
        <taxon>Penaeidae</taxon>
        <taxon>Penaeus</taxon>
    </lineage>
</organism>
<dbReference type="InterPro" id="IPR008271">
    <property type="entry name" value="Ser/Thr_kinase_AS"/>
</dbReference>
<dbReference type="InterPro" id="IPR011009">
    <property type="entry name" value="Kinase-like_dom_sf"/>
</dbReference>
<dbReference type="FunFam" id="1.10.510.10:FF:000163">
    <property type="entry name" value="3-phosphoinositide-dependent protein kinase 1"/>
    <property type="match status" value="1"/>
</dbReference>
<evidence type="ECO:0000256" key="1">
    <source>
        <dbReference type="ARBA" id="ARBA00010006"/>
    </source>
</evidence>
<comment type="catalytic activity">
    <reaction evidence="8">
        <text>L-threonyl-[protein] + ATP = O-phospho-L-threonyl-[protein] + ADP + H(+)</text>
        <dbReference type="Rhea" id="RHEA:46608"/>
        <dbReference type="Rhea" id="RHEA-COMP:11060"/>
        <dbReference type="Rhea" id="RHEA-COMP:11605"/>
        <dbReference type="ChEBI" id="CHEBI:15378"/>
        <dbReference type="ChEBI" id="CHEBI:30013"/>
        <dbReference type="ChEBI" id="CHEBI:30616"/>
        <dbReference type="ChEBI" id="CHEBI:61977"/>
        <dbReference type="ChEBI" id="CHEBI:456216"/>
        <dbReference type="EC" id="2.7.11.1"/>
    </reaction>
</comment>
<dbReference type="Gene3D" id="1.10.510.10">
    <property type="entry name" value="Transferase(Phosphotransferase) domain 1"/>
    <property type="match status" value="1"/>
</dbReference>
<comment type="caution">
    <text evidence="13">The sequence shown here is derived from an EMBL/GenBank/DDBJ whole genome shotgun (WGS) entry which is preliminary data.</text>
</comment>
<dbReference type="Pfam" id="PF00069">
    <property type="entry name" value="Pkinase"/>
    <property type="match status" value="1"/>
</dbReference>
<dbReference type="AlphaFoldDB" id="A0A3R7MJ93"/>
<feature type="region of interest" description="Disordered" evidence="11">
    <location>
        <begin position="1"/>
        <end position="45"/>
    </location>
</feature>
<evidence type="ECO:0000256" key="3">
    <source>
        <dbReference type="ARBA" id="ARBA00022527"/>
    </source>
</evidence>
<feature type="domain" description="Protein kinase" evidence="12">
    <location>
        <begin position="52"/>
        <end position="324"/>
    </location>
</feature>
<dbReference type="SMART" id="SM00220">
    <property type="entry name" value="S_TKc"/>
    <property type="match status" value="1"/>
</dbReference>
<evidence type="ECO:0000256" key="8">
    <source>
        <dbReference type="ARBA" id="ARBA00047899"/>
    </source>
</evidence>
<dbReference type="PROSITE" id="PS00107">
    <property type="entry name" value="PROTEIN_KINASE_ATP"/>
    <property type="match status" value="1"/>
</dbReference>
<keyword evidence="6 13" id="KW-0418">Kinase</keyword>
<proteinExistence type="inferred from homology"/>
<reference evidence="13 14" key="2">
    <citation type="submission" date="2019-01" db="EMBL/GenBank/DDBJ databases">
        <title>The decoding of complex shrimp genome reveals the adaptation for benthos swimmer, frequently molting mechanism and breeding impact on genome.</title>
        <authorList>
            <person name="Sun Y."/>
            <person name="Gao Y."/>
            <person name="Yu Y."/>
        </authorList>
    </citation>
    <scope>NUCLEOTIDE SEQUENCE [LARGE SCALE GENOMIC DNA]</scope>
    <source>
        <tissue evidence="13">Muscle</tissue>
    </source>
</reference>
<evidence type="ECO:0000256" key="9">
    <source>
        <dbReference type="ARBA" id="ARBA00048679"/>
    </source>
</evidence>
<dbReference type="PANTHER" id="PTHR24356:SF163">
    <property type="entry name" value="3-PHOSPHOINOSITIDE-DEPENDENT PROTEIN KINASE 1-RELATED"/>
    <property type="match status" value="1"/>
</dbReference>
<accession>A0A3R7MJ93</accession>
<keyword evidence="4" id="KW-0808">Transferase</keyword>
<evidence type="ECO:0000313" key="14">
    <source>
        <dbReference type="Proteomes" id="UP000283509"/>
    </source>
</evidence>
<dbReference type="EMBL" id="QCYY01000721">
    <property type="protein sequence ID" value="ROT83196.1"/>
    <property type="molecule type" value="Genomic_DNA"/>
</dbReference>
<evidence type="ECO:0000256" key="5">
    <source>
        <dbReference type="ARBA" id="ARBA00022741"/>
    </source>
</evidence>
<keyword evidence="5 10" id="KW-0547">Nucleotide-binding</keyword>
<dbReference type="SUPFAM" id="SSF50729">
    <property type="entry name" value="PH domain-like"/>
    <property type="match status" value="1"/>
</dbReference>
<evidence type="ECO:0000256" key="4">
    <source>
        <dbReference type="ARBA" id="ARBA00022679"/>
    </source>
</evidence>
<feature type="compositionally biased region" description="Polar residues" evidence="11">
    <location>
        <begin position="1"/>
        <end position="32"/>
    </location>
</feature>
<dbReference type="CDD" id="cd00037">
    <property type="entry name" value="CLECT"/>
    <property type="match status" value="1"/>
</dbReference>
<gene>
    <name evidence="13" type="ORF">C7M84_023634</name>
</gene>
<dbReference type="InterPro" id="IPR011993">
    <property type="entry name" value="PH-like_dom_sf"/>
</dbReference>
<evidence type="ECO:0000313" key="13">
    <source>
        <dbReference type="EMBL" id="ROT83196.1"/>
    </source>
</evidence>
<dbReference type="InterPro" id="IPR000719">
    <property type="entry name" value="Prot_kinase_dom"/>
</dbReference>
<dbReference type="PANTHER" id="PTHR24356">
    <property type="entry name" value="SERINE/THREONINE-PROTEIN KINASE"/>
    <property type="match status" value="1"/>
</dbReference>
<evidence type="ECO:0000256" key="7">
    <source>
        <dbReference type="ARBA" id="ARBA00022840"/>
    </source>
</evidence>
<dbReference type="GO" id="GO:0004674">
    <property type="term" value="F:protein serine/threonine kinase activity"/>
    <property type="evidence" value="ECO:0007669"/>
    <property type="project" value="UniProtKB-KW"/>
</dbReference>
<evidence type="ECO:0000256" key="2">
    <source>
        <dbReference type="ARBA" id="ARBA00012513"/>
    </source>
</evidence>
<dbReference type="PROSITE" id="PS00108">
    <property type="entry name" value="PROTEIN_KINASE_ST"/>
    <property type="match status" value="1"/>
</dbReference>
<dbReference type="SUPFAM" id="SSF56436">
    <property type="entry name" value="C-type lectin-like"/>
    <property type="match status" value="1"/>
</dbReference>
<dbReference type="EC" id="2.7.11.1" evidence="2"/>
<dbReference type="InterPro" id="IPR016187">
    <property type="entry name" value="CTDL_fold"/>
</dbReference>
<dbReference type="PROSITE" id="PS50011">
    <property type="entry name" value="PROTEIN_KINASE_DOM"/>
    <property type="match status" value="1"/>
</dbReference>
<dbReference type="GO" id="GO:0005524">
    <property type="term" value="F:ATP binding"/>
    <property type="evidence" value="ECO:0007669"/>
    <property type="project" value="UniProtKB-UniRule"/>
</dbReference>
<dbReference type="Proteomes" id="UP000283509">
    <property type="component" value="Unassembled WGS sequence"/>
</dbReference>
<dbReference type="SUPFAM" id="SSF56112">
    <property type="entry name" value="Protein kinase-like (PK-like)"/>
    <property type="match status" value="1"/>
</dbReference>
<protein>
    <recommendedName>
        <fullName evidence="2">non-specific serine/threonine protein kinase</fullName>
        <ecNumber evidence="2">2.7.11.1</ecNumber>
    </recommendedName>
</protein>
<dbReference type="InterPro" id="IPR039046">
    <property type="entry name" value="PDPK1"/>
</dbReference>
<dbReference type="FunFam" id="3.30.200.20:FF:000191">
    <property type="entry name" value="3-phosphoinositide-dependent protein kinase 2-like"/>
    <property type="match status" value="1"/>
</dbReference>
<evidence type="ECO:0000259" key="12">
    <source>
        <dbReference type="PROSITE" id="PS50011"/>
    </source>
</evidence>